<comment type="caution">
    <text evidence="19">The sequence shown here is derived from an EMBL/GenBank/DDBJ whole genome shotgun (WGS) entry which is preliminary data.</text>
</comment>
<evidence type="ECO:0000256" key="10">
    <source>
        <dbReference type="ARBA" id="ARBA00023295"/>
    </source>
</evidence>
<keyword evidence="7 17" id="KW-1133">Transmembrane helix</keyword>
<dbReference type="FunFam" id="3.20.20.80:FF:000033">
    <property type="entry name" value="Glucan 1,3-beta-glucosidase A"/>
    <property type="match status" value="1"/>
</dbReference>
<dbReference type="OrthoDB" id="62120at2759"/>
<gene>
    <name evidence="19" type="ORF">EHS25_002603</name>
</gene>
<feature type="domain" description="Glycoside hydrolase family 5" evidence="18">
    <location>
        <begin position="351"/>
        <end position="512"/>
    </location>
</feature>
<feature type="compositionally biased region" description="Low complexity" evidence="16">
    <location>
        <begin position="225"/>
        <end position="250"/>
    </location>
</feature>
<feature type="region of interest" description="Disordered" evidence="16">
    <location>
        <begin position="212"/>
        <end position="254"/>
    </location>
</feature>
<accession>A0A427YCP5</accession>
<evidence type="ECO:0000256" key="5">
    <source>
        <dbReference type="ARBA" id="ARBA00022801"/>
    </source>
</evidence>
<dbReference type="PANTHER" id="PTHR31297">
    <property type="entry name" value="GLUCAN ENDO-1,6-BETA-GLUCOSIDASE B"/>
    <property type="match status" value="1"/>
</dbReference>
<dbReference type="Proteomes" id="UP000279259">
    <property type="component" value="Unassembled WGS sequence"/>
</dbReference>
<comment type="catalytic activity">
    <reaction evidence="12">
        <text>Successive hydrolysis of beta-D-glucose units from the non-reducing ends of (1-&gt;3)-beta-D-glucans, releasing alpha-glucose.</text>
        <dbReference type="EC" id="3.2.1.58"/>
    </reaction>
</comment>
<name>A0A427YCP5_9TREE</name>
<feature type="region of interest" description="Disordered" evidence="16">
    <location>
        <begin position="113"/>
        <end position="167"/>
    </location>
</feature>
<dbReference type="EC" id="3.2.1.58" evidence="14"/>
<keyword evidence="3" id="KW-1003">Cell membrane</keyword>
<evidence type="ECO:0000256" key="17">
    <source>
        <dbReference type="SAM" id="Phobius"/>
    </source>
</evidence>
<reference evidence="19 20" key="1">
    <citation type="submission" date="2018-11" db="EMBL/GenBank/DDBJ databases">
        <title>Genome sequence of Saitozyma podzolica DSM 27192.</title>
        <authorList>
            <person name="Aliyu H."/>
            <person name="Gorte O."/>
            <person name="Ochsenreither K."/>
        </authorList>
    </citation>
    <scope>NUCLEOTIDE SEQUENCE [LARGE SCALE GENOMIC DNA]</scope>
    <source>
        <strain evidence="19 20">DSM 27192</strain>
    </source>
</reference>
<sequence>MVSRSNAPPPLPESPQYTAVPAGEPSPQGSPDPGTESPDPYANLSGANLPSSSYLSPDQPDAALLGRPDSSVYPAPSIISRDSIGGTPSASASRASWGSGIALAAAAGGIAGTEGGRRPSVPRGQSNLAHSNVGWNNTSDDRISTSDEDEEQGHVAPAAALSEKDQYPAGYPYPAKKSRKGLWIGLGVAALIVAAGLGIGLGVGLTRNKSGTGIGSGSGSGSGNTGSSSTAKGTGTATATTSAPSATATTGGQGSLITLDDGSTMTYSNSFGGKWVWDAANPFNNEAQCNSWTPALSQNWTWGVDKVYGVNLGGWLNTEPFIVSSLYEKYANVSGQTAIDEYTLSQNMGNNLTAAMTEHYETFITEQDFAEIASAGLNWVRIPLAHWAIETWEGEPYLEHVSWTYFLKAIKWARKYGIRINLDFHTAPGSQNGWNHSGRQGDINFLASVMGLANAQRMLDYIRTLAQFISQPEYAPVVQMFGFINEPNGNGLGKAAIGSFYMEAYKIIREVTGIGEGNGAMLSMHDGFLGMTSWFGFMTGADRLALDQHSYMVFQDQPTGTLDQIAQMPCQWWAAATNTSSQSWGVNTAGEFSAASNDCGLWVNNVGAGSRYDGTYAGYTGPTPGSCAMWNDYTQWNDTVKASVLHFTKGSMDALQNWFFWTWKIGNSTGTIAQVNPFWHYRLGLANGWIPTDPRQAIGTCAQDGVSGTNFDGTYSSPYMTGGAGAGTIAAAQTSSYPWPPVSFANVASASMKSIPQYTQTGTPITMPAMTFTAPSASSTINAGTGWYKANDASRQAYAAISGCAYPAEYSAGTAVSANACGAGLSQAIRRAAQPAATAPPS</sequence>
<keyword evidence="6" id="KW-0735">Signal-anchor</keyword>
<evidence type="ECO:0000256" key="8">
    <source>
        <dbReference type="ARBA" id="ARBA00023136"/>
    </source>
</evidence>
<dbReference type="InterPro" id="IPR001547">
    <property type="entry name" value="Glyco_hydro_5"/>
</dbReference>
<feature type="region of interest" description="Disordered" evidence="16">
    <location>
        <begin position="1"/>
        <end position="93"/>
    </location>
</feature>
<dbReference type="Gene3D" id="3.20.20.80">
    <property type="entry name" value="Glycosidases"/>
    <property type="match status" value="1"/>
</dbReference>
<dbReference type="GO" id="GO:0009986">
    <property type="term" value="C:cell surface"/>
    <property type="evidence" value="ECO:0007669"/>
    <property type="project" value="TreeGrafter"/>
</dbReference>
<dbReference type="GO" id="GO:0005576">
    <property type="term" value="C:extracellular region"/>
    <property type="evidence" value="ECO:0007669"/>
    <property type="project" value="TreeGrafter"/>
</dbReference>
<evidence type="ECO:0000256" key="13">
    <source>
        <dbReference type="ARBA" id="ARBA00037126"/>
    </source>
</evidence>
<dbReference type="InterPro" id="IPR017853">
    <property type="entry name" value="GH"/>
</dbReference>
<evidence type="ECO:0000256" key="16">
    <source>
        <dbReference type="SAM" id="MobiDB-lite"/>
    </source>
</evidence>
<organism evidence="19 20">
    <name type="scientific">Saitozyma podzolica</name>
    <dbReference type="NCBI Taxonomy" id="1890683"/>
    <lineage>
        <taxon>Eukaryota</taxon>
        <taxon>Fungi</taxon>
        <taxon>Dikarya</taxon>
        <taxon>Basidiomycota</taxon>
        <taxon>Agaricomycotina</taxon>
        <taxon>Tremellomycetes</taxon>
        <taxon>Tremellales</taxon>
        <taxon>Trimorphomycetaceae</taxon>
        <taxon>Saitozyma</taxon>
    </lineage>
</organism>
<evidence type="ECO:0000256" key="2">
    <source>
        <dbReference type="ARBA" id="ARBA00005641"/>
    </source>
</evidence>
<feature type="compositionally biased region" description="Polar residues" evidence="16">
    <location>
        <begin position="123"/>
        <end position="138"/>
    </location>
</feature>
<dbReference type="GO" id="GO:0009251">
    <property type="term" value="P:glucan catabolic process"/>
    <property type="evidence" value="ECO:0007669"/>
    <property type="project" value="TreeGrafter"/>
</dbReference>
<dbReference type="InterPro" id="IPR050386">
    <property type="entry name" value="Glycosyl_hydrolase_5"/>
</dbReference>
<keyword evidence="5" id="KW-0378">Hydrolase</keyword>
<comment type="similarity">
    <text evidence="2">Belongs to the glycosyl hydrolase 5 (cellulase A) family.</text>
</comment>
<evidence type="ECO:0000256" key="14">
    <source>
        <dbReference type="ARBA" id="ARBA00038929"/>
    </source>
</evidence>
<feature type="transmembrane region" description="Helical" evidence="17">
    <location>
        <begin position="182"/>
        <end position="205"/>
    </location>
</feature>
<feature type="compositionally biased region" description="Polar residues" evidence="16">
    <location>
        <begin position="45"/>
        <end position="56"/>
    </location>
</feature>
<keyword evidence="4 17" id="KW-0812">Transmembrane</keyword>
<keyword evidence="9" id="KW-0325">Glycoprotein</keyword>
<dbReference type="Pfam" id="PF00150">
    <property type="entry name" value="Cellulase"/>
    <property type="match status" value="1"/>
</dbReference>
<evidence type="ECO:0000256" key="1">
    <source>
        <dbReference type="ARBA" id="ARBA00004401"/>
    </source>
</evidence>
<evidence type="ECO:0000256" key="3">
    <source>
        <dbReference type="ARBA" id="ARBA00022475"/>
    </source>
</evidence>
<evidence type="ECO:0000256" key="15">
    <source>
        <dbReference type="ARBA" id="ARBA00041260"/>
    </source>
</evidence>
<keyword evidence="20" id="KW-1185">Reference proteome</keyword>
<keyword evidence="11" id="KW-0961">Cell wall biogenesis/degradation</keyword>
<evidence type="ECO:0000313" key="19">
    <source>
        <dbReference type="EMBL" id="RSH88941.1"/>
    </source>
</evidence>
<evidence type="ECO:0000313" key="20">
    <source>
        <dbReference type="Proteomes" id="UP000279259"/>
    </source>
</evidence>
<dbReference type="GO" id="GO:0004338">
    <property type="term" value="F:glucan exo-1,3-beta-glucosidase activity"/>
    <property type="evidence" value="ECO:0007669"/>
    <property type="project" value="UniProtKB-EC"/>
</dbReference>
<keyword evidence="10" id="KW-0326">Glycosidase</keyword>
<feature type="compositionally biased region" description="Gly residues" evidence="16">
    <location>
        <begin position="212"/>
        <end position="224"/>
    </location>
</feature>
<evidence type="ECO:0000256" key="12">
    <source>
        <dbReference type="ARBA" id="ARBA00036824"/>
    </source>
</evidence>
<evidence type="ECO:0000256" key="11">
    <source>
        <dbReference type="ARBA" id="ARBA00023316"/>
    </source>
</evidence>
<evidence type="ECO:0000256" key="4">
    <source>
        <dbReference type="ARBA" id="ARBA00022692"/>
    </source>
</evidence>
<evidence type="ECO:0000259" key="18">
    <source>
        <dbReference type="Pfam" id="PF00150"/>
    </source>
</evidence>
<dbReference type="PANTHER" id="PTHR31297:SF34">
    <property type="entry name" value="GLUCAN 1,3-BETA-GLUCOSIDASE 2"/>
    <property type="match status" value="1"/>
</dbReference>
<keyword evidence="8 17" id="KW-0472">Membrane</keyword>
<dbReference type="GO" id="GO:0071555">
    <property type="term" value="P:cell wall organization"/>
    <property type="evidence" value="ECO:0007669"/>
    <property type="project" value="UniProtKB-KW"/>
</dbReference>
<comment type="function">
    <text evidence="13">Glucosidase involved in the degradation of cellulosic biomass. Active on lichenan.</text>
</comment>
<dbReference type="SUPFAM" id="SSF51445">
    <property type="entry name" value="(Trans)glycosidases"/>
    <property type="match status" value="1"/>
</dbReference>
<dbReference type="AlphaFoldDB" id="A0A427YCP5"/>
<evidence type="ECO:0000256" key="9">
    <source>
        <dbReference type="ARBA" id="ARBA00023180"/>
    </source>
</evidence>
<evidence type="ECO:0000256" key="7">
    <source>
        <dbReference type="ARBA" id="ARBA00022989"/>
    </source>
</evidence>
<comment type="subcellular location">
    <subcellularLocation>
        <location evidence="1">Cell membrane</location>
        <topology evidence="1">Single-pass type II membrane protein</topology>
    </subcellularLocation>
</comment>
<dbReference type="GO" id="GO:0005886">
    <property type="term" value="C:plasma membrane"/>
    <property type="evidence" value="ECO:0007669"/>
    <property type="project" value="UniProtKB-SubCell"/>
</dbReference>
<protein>
    <recommendedName>
        <fullName evidence="14">glucan 1,3-beta-glucosidase</fullName>
        <ecNumber evidence="14">3.2.1.58</ecNumber>
    </recommendedName>
    <alternativeName>
        <fullName evidence="15">Exo-1,3-beta-glucanase D</fullName>
    </alternativeName>
</protein>
<evidence type="ECO:0000256" key="6">
    <source>
        <dbReference type="ARBA" id="ARBA00022968"/>
    </source>
</evidence>
<dbReference type="STRING" id="1890683.A0A427YCP5"/>
<proteinExistence type="inferred from homology"/>
<dbReference type="EMBL" id="RSCD01000015">
    <property type="protein sequence ID" value="RSH88941.1"/>
    <property type="molecule type" value="Genomic_DNA"/>
</dbReference>